<dbReference type="Proteomes" id="UP000762676">
    <property type="component" value="Unassembled WGS sequence"/>
</dbReference>
<organism evidence="1 2">
    <name type="scientific">Elysia marginata</name>
    <dbReference type="NCBI Taxonomy" id="1093978"/>
    <lineage>
        <taxon>Eukaryota</taxon>
        <taxon>Metazoa</taxon>
        <taxon>Spiralia</taxon>
        <taxon>Lophotrochozoa</taxon>
        <taxon>Mollusca</taxon>
        <taxon>Gastropoda</taxon>
        <taxon>Heterobranchia</taxon>
        <taxon>Euthyneura</taxon>
        <taxon>Panpulmonata</taxon>
        <taxon>Sacoglossa</taxon>
        <taxon>Placobranchoidea</taxon>
        <taxon>Plakobranchidae</taxon>
        <taxon>Elysia</taxon>
    </lineage>
</organism>
<dbReference type="AlphaFoldDB" id="A0AAV4ED22"/>
<proteinExistence type="predicted"/>
<evidence type="ECO:0000313" key="2">
    <source>
        <dbReference type="Proteomes" id="UP000762676"/>
    </source>
</evidence>
<reference evidence="1 2" key="1">
    <citation type="journal article" date="2021" name="Elife">
        <title>Chloroplast acquisition without the gene transfer in kleptoplastic sea slugs, Plakobranchus ocellatus.</title>
        <authorList>
            <person name="Maeda T."/>
            <person name="Takahashi S."/>
            <person name="Yoshida T."/>
            <person name="Shimamura S."/>
            <person name="Takaki Y."/>
            <person name="Nagai Y."/>
            <person name="Toyoda A."/>
            <person name="Suzuki Y."/>
            <person name="Arimoto A."/>
            <person name="Ishii H."/>
            <person name="Satoh N."/>
            <person name="Nishiyama T."/>
            <person name="Hasebe M."/>
            <person name="Maruyama T."/>
            <person name="Minagawa J."/>
            <person name="Obokata J."/>
            <person name="Shigenobu S."/>
        </authorList>
    </citation>
    <scope>NUCLEOTIDE SEQUENCE [LARGE SCALE GENOMIC DNA]</scope>
</reference>
<accession>A0AAV4ED22</accession>
<dbReference type="EMBL" id="BMAT01010681">
    <property type="protein sequence ID" value="GFR58443.1"/>
    <property type="molecule type" value="Genomic_DNA"/>
</dbReference>
<gene>
    <name evidence="1" type="ORF">ElyMa_005360300</name>
</gene>
<protein>
    <submittedName>
        <fullName evidence="1">Uncharacterized protein</fullName>
    </submittedName>
</protein>
<comment type="caution">
    <text evidence="1">The sequence shown here is derived from an EMBL/GenBank/DDBJ whole genome shotgun (WGS) entry which is preliminary data.</text>
</comment>
<sequence length="71" mass="8050">MLREMLDQVHRDDPVKGEWRAPMTTKGVIWVDASDLALGVLVVVELDGVPVEDAAWLRKHDEYSHINIAEL</sequence>
<evidence type="ECO:0000313" key="1">
    <source>
        <dbReference type="EMBL" id="GFR58443.1"/>
    </source>
</evidence>
<name>A0AAV4ED22_9GAST</name>
<keyword evidence="2" id="KW-1185">Reference proteome</keyword>